<feature type="domain" description="DUF1592" evidence="5">
    <location>
        <begin position="380"/>
        <end position="507"/>
    </location>
</feature>
<feature type="domain" description="DUF1585" evidence="2">
    <location>
        <begin position="632"/>
        <end position="704"/>
    </location>
</feature>
<dbReference type="InterPro" id="IPR013043">
    <property type="entry name" value="DUF1595"/>
</dbReference>
<dbReference type="InterPro" id="IPR013039">
    <property type="entry name" value="DUF1588"/>
</dbReference>
<evidence type="ECO:0000256" key="1">
    <source>
        <dbReference type="SAM" id="MobiDB-lite"/>
    </source>
</evidence>
<dbReference type="Pfam" id="PF07627">
    <property type="entry name" value="PSCyt3"/>
    <property type="match status" value="1"/>
</dbReference>
<dbReference type="InterPro" id="IPR013036">
    <property type="entry name" value="DUF1587"/>
</dbReference>
<feature type="compositionally biased region" description="Gly residues" evidence="1">
    <location>
        <begin position="57"/>
        <end position="70"/>
    </location>
</feature>
<protein>
    <submittedName>
        <fullName evidence="7">DUF1592 domain-containing protein</fullName>
    </submittedName>
</protein>
<dbReference type="InterPro" id="IPR011478">
    <property type="entry name" value="DUF1585"/>
</dbReference>
<dbReference type="RefSeq" id="WP_269032552.1">
    <property type="nucleotide sequence ID" value="NZ_CP114040.1"/>
</dbReference>
<evidence type="ECO:0000313" key="7">
    <source>
        <dbReference type="EMBL" id="WAS90221.1"/>
    </source>
</evidence>
<feature type="domain" description="DUF1588" evidence="4">
    <location>
        <begin position="525"/>
        <end position="615"/>
    </location>
</feature>
<dbReference type="Pfam" id="PF07626">
    <property type="entry name" value="PSD3"/>
    <property type="match status" value="1"/>
</dbReference>
<sequence>MPAPLALLSWPARDRSPASPSPRSIVAGTLVGALLTFGCYRDDGPAQASTADTTAGSDGGPGTSEGGSGGADDSTTGDDGPEQPAQPLHRLNRLEYNNTVRDLLGTGLRPADAFGPDPEASGFDNMAGQLHVSAALLDAYDKAARDVIADALADRPAFAASFTGDQLAVPAPGYSIGDLWALTGNVLGVQVSVPAATEAQIVLRAGAGLGGPAPAAEARLRVNGVSLPVFAVQGSSAIPAEHVQPITLAAGVHTIEVIPTNWVNLPAENTFNNIFVAALGVRSLELAPGPGRSRLYVCEPQGEGDLDCYAQIVKNFAFRAWRRPLAPADELGLVDLFTRLREQGETADDALRLVMRAVMLSPRFFYRARTAADADSDGWLDDYVLASRLSYFLWSSMPDQRLFDMAAEGRLATDEGLSEAVDYMLADPKAGALLDGFAEQWLSTRHLQSFSPSPDKFPGFDDDVRAAMIAESKRFFGDFVSNGLPVAAILGPDFAWRNDRLATHYGLPPVGSSELVRVPVGDGERRGLLSLGAWLTATSDAEHSSPIRRGRWLSEKLLCTPVAPPPPGLMFEPPDLGGAGSVREALEKHRSDPTCAGCHALLDVLGIGLEEYDGVAQPVIDPNLDNLGELPDGRTFEGAAELAELYADSEVFVGCLTRKLFTYAAGRPLALYDADYLDEIAAAATAERHTLGELIDAIVHTPAFRSPAALGE</sequence>
<dbReference type="InterPro" id="IPR013042">
    <property type="entry name" value="DUF1592"/>
</dbReference>
<organism evidence="7 8">
    <name type="scientific">Nannocystis punicea</name>
    <dbReference type="NCBI Taxonomy" id="2995304"/>
    <lineage>
        <taxon>Bacteria</taxon>
        <taxon>Pseudomonadati</taxon>
        <taxon>Myxococcota</taxon>
        <taxon>Polyangia</taxon>
        <taxon>Nannocystales</taxon>
        <taxon>Nannocystaceae</taxon>
        <taxon>Nannocystis</taxon>
    </lineage>
</organism>
<feature type="domain" description="DUF1587" evidence="3">
    <location>
        <begin position="90"/>
        <end position="152"/>
    </location>
</feature>
<evidence type="ECO:0000259" key="5">
    <source>
        <dbReference type="Pfam" id="PF07631"/>
    </source>
</evidence>
<gene>
    <name evidence="7" type="ORF">O0S08_28840</name>
</gene>
<dbReference type="EMBL" id="CP114040">
    <property type="protein sequence ID" value="WAS90221.1"/>
    <property type="molecule type" value="Genomic_DNA"/>
</dbReference>
<name>A0ABY7GTD1_9BACT</name>
<evidence type="ECO:0000259" key="6">
    <source>
        <dbReference type="Pfam" id="PF07637"/>
    </source>
</evidence>
<feature type="region of interest" description="Disordered" evidence="1">
    <location>
        <begin position="1"/>
        <end position="24"/>
    </location>
</feature>
<reference evidence="7" key="1">
    <citation type="submission" date="2022-11" db="EMBL/GenBank/DDBJ databases">
        <title>Minimal conservation of predation-associated metabolite biosynthetic gene clusters underscores biosynthetic potential of Myxococcota including descriptions for ten novel species: Archangium lansinium sp. nov., Myxococcus landrumus sp. nov., Nannocystis bai.</title>
        <authorList>
            <person name="Ahearne A."/>
            <person name="Stevens C."/>
            <person name="Dowd S."/>
        </authorList>
    </citation>
    <scope>NUCLEOTIDE SEQUENCE</scope>
    <source>
        <strain evidence="7">Fl3</strain>
    </source>
</reference>
<evidence type="ECO:0000259" key="4">
    <source>
        <dbReference type="Pfam" id="PF07627"/>
    </source>
</evidence>
<feature type="region of interest" description="Disordered" evidence="1">
    <location>
        <begin position="42"/>
        <end position="93"/>
    </location>
</feature>
<dbReference type="Pfam" id="PF07624">
    <property type="entry name" value="PSD2"/>
    <property type="match status" value="1"/>
</dbReference>
<proteinExistence type="predicted"/>
<keyword evidence="8" id="KW-1185">Reference proteome</keyword>
<feature type="domain" description="DUF1595" evidence="6">
    <location>
        <begin position="308"/>
        <end position="367"/>
    </location>
</feature>
<dbReference type="Proteomes" id="UP001164459">
    <property type="component" value="Chromosome"/>
</dbReference>
<dbReference type="Pfam" id="PF07637">
    <property type="entry name" value="PSD5"/>
    <property type="match status" value="1"/>
</dbReference>
<evidence type="ECO:0000259" key="3">
    <source>
        <dbReference type="Pfam" id="PF07626"/>
    </source>
</evidence>
<evidence type="ECO:0000259" key="2">
    <source>
        <dbReference type="Pfam" id="PF07624"/>
    </source>
</evidence>
<dbReference type="Pfam" id="PF07631">
    <property type="entry name" value="PSD4"/>
    <property type="match status" value="1"/>
</dbReference>
<dbReference type="Gene3D" id="2.60.120.260">
    <property type="entry name" value="Galactose-binding domain-like"/>
    <property type="match status" value="1"/>
</dbReference>
<accession>A0ABY7GTD1</accession>
<evidence type="ECO:0000313" key="8">
    <source>
        <dbReference type="Proteomes" id="UP001164459"/>
    </source>
</evidence>